<evidence type="ECO:0000313" key="2">
    <source>
        <dbReference type="Proteomes" id="UP000621799"/>
    </source>
</evidence>
<dbReference type="Proteomes" id="UP000621799">
    <property type="component" value="Unassembled WGS sequence"/>
</dbReference>
<dbReference type="CDD" id="cd00130">
    <property type="entry name" value="PAS"/>
    <property type="match status" value="1"/>
</dbReference>
<gene>
    <name evidence="1" type="ORF">IQ235_03920</name>
</gene>
<comment type="caution">
    <text evidence="1">The sequence shown here is derived from an EMBL/GenBank/DDBJ whole genome shotgun (WGS) entry which is preliminary data.</text>
</comment>
<dbReference type="AlphaFoldDB" id="A0A928Z7X6"/>
<keyword evidence="2" id="KW-1185">Reference proteome</keyword>
<protein>
    <submittedName>
        <fullName evidence="1">PAS domain-containing protein</fullName>
    </submittedName>
</protein>
<accession>A0A928Z7X6</accession>
<evidence type="ECO:0000313" key="1">
    <source>
        <dbReference type="EMBL" id="MBE9039939.1"/>
    </source>
</evidence>
<organism evidence="1 2">
    <name type="scientific">Zarconia navalis LEGE 11467</name>
    <dbReference type="NCBI Taxonomy" id="1828826"/>
    <lineage>
        <taxon>Bacteria</taxon>
        <taxon>Bacillati</taxon>
        <taxon>Cyanobacteriota</taxon>
        <taxon>Cyanophyceae</taxon>
        <taxon>Oscillatoriophycideae</taxon>
        <taxon>Oscillatoriales</taxon>
        <taxon>Oscillatoriales incertae sedis</taxon>
        <taxon>Zarconia</taxon>
        <taxon>Zarconia navalis</taxon>
    </lineage>
</organism>
<name>A0A928Z7X6_9CYAN</name>
<reference evidence="1" key="1">
    <citation type="submission" date="2020-10" db="EMBL/GenBank/DDBJ databases">
        <authorList>
            <person name="Castelo-Branco R."/>
            <person name="Eusebio N."/>
            <person name="Adriana R."/>
            <person name="Vieira A."/>
            <person name="Brugerolle De Fraissinette N."/>
            <person name="Rezende De Castro R."/>
            <person name="Schneider M.P."/>
            <person name="Vasconcelos V."/>
            <person name="Leao P.N."/>
        </authorList>
    </citation>
    <scope>NUCLEOTIDE SEQUENCE</scope>
    <source>
        <strain evidence="1">LEGE 11467</strain>
    </source>
</reference>
<dbReference type="RefSeq" id="WP_264320197.1">
    <property type="nucleotide sequence ID" value="NZ_JADEXN010000043.1"/>
</dbReference>
<dbReference type="InterPro" id="IPR000014">
    <property type="entry name" value="PAS"/>
</dbReference>
<proteinExistence type="predicted"/>
<dbReference type="EMBL" id="JADEXN010000043">
    <property type="protein sequence ID" value="MBE9039939.1"/>
    <property type="molecule type" value="Genomic_DNA"/>
</dbReference>
<sequence>MEQAELTLAYAFPECLIRFPESQRPYRITRTMLNPEMMSINNPQSTGNPVITPQNTIWTHTTQWTPELYDALGKMIEADAPMGLSTFPDHRQRWINQAAADAMNSDPQEAIKRKTTNFWLPSCLRDLERLLRQEGSLGKIFEITYQAKLNEGEQWGEFTTRYEIVDNRATRLGVLLNLELIPTPPSVLA</sequence>